<dbReference type="AlphaFoldDB" id="A0AA39WVW8"/>
<feature type="signal peptide" evidence="1">
    <location>
        <begin position="1"/>
        <end position="16"/>
    </location>
</feature>
<evidence type="ECO:0000256" key="1">
    <source>
        <dbReference type="SAM" id="SignalP"/>
    </source>
</evidence>
<accession>A0AA39WVW8</accession>
<organism evidence="2 3">
    <name type="scientific">Immersiella caudata</name>
    <dbReference type="NCBI Taxonomy" id="314043"/>
    <lineage>
        <taxon>Eukaryota</taxon>
        <taxon>Fungi</taxon>
        <taxon>Dikarya</taxon>
        <taxon>Ascomycota</taxon>
        <taxon>Pezizomycotina</taxon>
        <taxon>Sordariomycetes</taxon>
        <taxon>Sordariomycetidae</taxon>
        <taxon>Sordariales</taxon>
        <taxon>Lasiosphaeriaceae</taxon>
        <taxon>Immersiella</taxon>
    </lineage>
</organism>
<keyword evidence="3" id="KW-1185">Reference proteome</keyword>
<name>A0AA39WVW8_9PEZI</name>
<proteinExistence type="predicted"/>
<gene>
    <name evidence="2" type="ORF">B0T14DRAFT_564050</name>
</gene>
<dbReference type="EMBL" id="JAULSU010000003">
    <property type="protein sequence ID" value="KAK0622608.1"/>
    <property type="molecule type" value="Genomic_DNA"/>
</dbReference>
<evidence type="ECO:0000313" key="3">
    <source>
        <dbReference type="Proteomes" id="UP001175000"/>
    </source>
</evidence>
<sequence>MKFLSVVALLASIATALPGPVPEPDAVDPLDKRSCVNCVTYCCNQAGGCNFLNCAGSRCITNAAGYSYCQCNCRYG</sequence>
<feature type="chain" id="PRO_5041408104" evidence="1">
    <location>
        <begin position="17"/>
        <end position="76"/>
    </location>
</feature>
<evidence type="ECO:0000313" key="2">
    <source>
        <dbReference type="EMBL" id="KAK0622608.1"/>
    </source>
</evidence>
<dbReference type="Proteomes" id="UP001175000">
    <property type="component" value="Unassembled WGS sequence"/>
</dbReference>
<protein>
    <submittedName>
        <fullName evidence="2">Uncharacterized protein</fullName>
    </submittedName>
</protein>
<keyword evidence="1" id="KW-0732">Signal</keyword>
<reference evidence="2" key="1">
    <citation type="submission" date="2023-06" db="EMBL/GenBank/DDBJ databases">
        <title>Genome-scale phylogeny and comparative genomics of the fungal order Sordariales.</title>
        <authorList>
            <consortium name="Lawrence Berkeley National Laboratory"/>
            <person name="Hensen N."/>
            <person name="Bonometti L."/>
            <person name="Westerberg I."/>
            <person name="Brannstrom I.O."/>
            <person name="Guillou S."/>
            <person name="Cros-Aarteil S."/>
            <person name="Calhoun S."/>
            <person name="Haridas S."/>
            <person name="Kuo A."/>
            <person name="Mondo S."/>
            <person name="Pangilinan J."/>
            <person name="Riley R."/>
            <person name="Labutti K."/>
            <person name="Andreopoulos B."/>
            <person name="Lipzen A."/>
            <person name="Chen C."/>
            <person name="Yanf M."/>
            <person name="Daum C."/>
            <person name="Ng V."/>
            <person name="Clum A."/>
            <person name="Steindorff A."/>
            <person name="Ohm R."/>
            <person name="Martin F."/>
            <person name="Silar P."/>
            <person name="Natvig D."/>
            <person name="Lalanne C."/>
            <person name="Gautier V."/>
            <person name="Ament-Velasquez S.L."/>
            <person name="Kruys A."/>
            <person name="Hutchinson M.I."/>
            <person name="Powell A.J."/>
            <person name="Barry K."/>
            <person name="Miller A.N."/>
            <person name="Grigoriev I.V."/>
            <person name="Debuchy R."/>
            <person name="Gladieux P."/>
            <person name="Thoren M.H."/>
            <person name="Johannesson H."/>
        </authorList>
    </citation>
    <scope>NUCLEOTIDE SEQUENCE</scope>
    <source>
        <strain evidence="2">CBS 606.72</strain>
    </source>
</reference>
<comment type="caution">
    <text evidence="2">The sequence shown here is derived from an EMBL/GenBank/DDBJ whole genome shotgun (WGS) entry which is preliminary data.</text>
</comment>